<reference evidence="11 14" key="2">
    <citation type="submission" date="2019-04" db="EMBL/GenBank/DDBJ databases">
        <title>Crypto-aerobic microbial life in anoxic (sulfidic) marine sediments.</title>
        <authorList>
            <person name="Bhattacharya S."/>
            <person name="Roy C."/>
            <person name="Mondal N."/>
            <person name="Sarkar J."/>
            <person name="Mandal S."/>
            <person name="Rameez M.J."/>
            <person name="Ghosh W."/>
        </authorList>
    </citation>
    <scope>NUCLEOTIDE SEQUENCE [LARGE SCALE GENOMIC DNA]</scope>
    <source>
        <strain evidence="11 14">SBBB</strain>
    </source>
</reference>
<sequence>MNFRRTRREEVGVNLTPLIDVVFLLLIFFMVSTTFTRETQLKLDLPESASGEPVENQNLEQIEVLVSATGEVTINGKSLINPDLDNLQTALQREAAGNNSLPVVITADAKASHQSVITVMDAAGQQGFSRLRLTTNELETPAQ</sequence>
<evidence type="ECO:0000313" key="11">
    <source>
        <dbReference type="EMBL" id="TKA91524.1"/>
    </source>
</evidence>
<evidence type="ECO:0000256" key="4">
    <source>
        <dbReference type="ARBA" id="ARBA00022692"/>
    </source>
</evidence>
<dbReference type="STRING" id="653930.SAMN05216589_1364"/>
<protein>
    <submittedName>
        <fullName evidence="9">Biopolymer transport protein ExbD</fullName>
    </submittedName>
    <submittedName>
        <fullName evidence="11">Biopolymer transporter ExbD</fullName>
    </submittedName>
</protein>
<dbReference type="OrthoDB" id="9793581at2"/>
<proteinExistence type="inferred from homology"/>
<evidence type="ECO:0000256" key="8">
    <source>
        <dbReference type="SAM" id="Phobius"/>
    </source>
</evidence>
<evidence type="ECO:0000256" key="1">
    <source>
        <dbReference type="ARBA" id="ARBA00004162"/>
    </source>
</evidence>
<dbReference type="Proteomes" id="UP000305198">
    <property type="component" value="Unassembled WGS sequence"/>
</dbReference>
<dbReference type="GO" id="GO:0022857">
    <property type="term" value="F:transmembrane transporter activity"/>
    <property type="evidence" value="ECO:0007669"/>
    <property type="project" value="InterPro"/>
</dbReference>
<accession>A0A031MHD9</accession>
<keyword evidence="7" id="KW-0813">Transport</keyword>
<feature type="transmembrane region" description="Helical" evidence="8">
    <location>
        <begin position="12"/>
        <end position="31"/>
    </location>
</feature>
<dbReference type="Proteomes" id="UP000186904">
    <property type="component" value="Unassembled WGS sequence"/>
</dbReference>
<dbReference type="EMBL" id="FOUA01000001">
    <property type="protein sequence ID" value="SFL58996.1"/>
    <property type="molecule type" value="Genomic_DNA"/>
</dbReference>
<keyword evidence="7" id="KW-0653">Protein transport</keyword>
<keyword evidence="4 7" id="KW-0812">Transmembrane</keyword>
<dbReference type="GO" id="GO:0005886">
    <property type="term" value="C:plasma membrane"/>
    <property type="evidence" value="ECO:0007669"/>
    <property type="project" value="UniProtKB-SubCell"/>
</dbReference>
<reference evidence="12 13" key="1">
    <citation type="submission" date="2016-10" db="EMBL/GenBank/DDBJ databases">
        <authorList>
            <person name="de Groot N.N."/>
        </authorList>
    </citation>
    <scope>NUCLEOTIDE SEQUENCE [LARGE SCALE GENOMIC DNA]</scope>
    <source>
        <strain evidence="10 12">CGMCC 1.9095</strain>
        <strain evidence="9 13">DSM 22558</strain>
    </source>
</reference>
<evidence type="ECO:0000256" key="3">
    <source>
        <dbReference type="ARBA" id="ARBA00022475"/>
    </source>
</evidence>
<organism evidence="11 14">
    <name type="scientific">Halopseudomonas bauzanensis</name>
    <dbReference type="NCBI Taxonomy" id="653930"/>
    <lineage>
        <taxon>Bacteria</taxon>
        <taxon>Pseudomonadati</taxon>
        <taxon>Pseudomonadota</taxon>
        <taxon>Gammaproteobacteria</taxon>
        <taxon>Pseudomonadales</taxon>
        <taxon>Pseudomonadaceae</taxon>
        <taxon>Halopseudomonas</taxon>
    </lineage>
</organism>
<evidence type="ECO:0000313" key="12">
    <source>
        <dbReference type="Proteomes" id="UP000186599"/>
    </source>
</evidence>
<dbReference type="Pfam" id="PF02472">
    <property type="entry name" value="ExbD"/>
    <property type="match status" value="1"/>
</dbReference>
<name>A0A031MHD9_9GAMM</name>
<evidence type="ECO:0000256" key="2">
    <source>
        <dbReference type="ARBA" id="ARBA00005811"/>
    </source>
</evidence>
<evidence type="ECO:0000256" key="5">
    <source>
        <dbReference type="ARBA" id="ARBA00022989"/>
    </source>
</evidence>
<evidence type="ECO:0000313" key="14">
    <source>
        <dbReference type="Proteomes" id="UP000305198"/>
    </source>
</evidence>
<keyword evidence="12" id="KW-1185">Reference proteome</keyword>
<dbReference type="InterPro" id="IPR003400">
    <property type="entry name" value="ExbD"/>
</dbReference>
<comment type="similarity">
    <text evidence="2 7">Belongs to the ExbD/TolR family.</text>
</comment>
<evidence type="ECO:0000256" key="6">
    <source>
        <dbReference type="ARBA" id="ARBA00023136"/>
    </source>
</evidence>
<evidence type="ECO:0000313" key="13">
    <source>
        <dbReference type="Proteomes" id="UP000186904"/>
    </source>
</evidence>
<evidence type="ECO:0000256" key="7">
    <source>
        <dbReference type="RuleBase" id="RU003879"/>
    </source>
</evidence>
<dbReference type="EMBL" id="FOGN01000001">
    <property type="protein sequence ID" value="SER70960.1"/>
    <property type="molecule type" value="Genomic_DNA"/>
</dbReference>
<dbReference type="Gene3D" id="3.30.420.270">
    <property type="match status" value="1"/>
</dbReference>
<dbReference type="AlphaFoldDB" id="A0A031MHD9"/>
<evidence type="ECO:0000313" key="10">
    <source>
        <dbReference type="EMBL" id="SFL58996.1"/>
    </source>
</evidence>
<keyword evidence="3" id="KW-1003">Cell membrane</keyword>
<dbReference type="PANTHER" id="PTHR30558">
    <property type="entry name" value="EXBD MEMBRANE COMPONENT OF PMF-DRIVEN MACROMOLECULE IMPORT SYSTEM"/>
    <property type="match status" value="1"/>
</dbReference>
<dbReference type="EMBL" id="SWAV01000003">
    <property type="protein sequence ID" value="TKA91524.1"/>
    <property type="molecule type" value="Genomic_DNA"/>
</dbReference>
<dbReference type="PANTHER" id="PTHR30558:SF3">
    <property type="entry name" value="BIOPOLYMER TRANSPORT PROTEIN EXBD-RELATED"/>
    <property type="match status" value="1"/>
</dbReference>
<evidence type="ECO:0000313" key="9">
    <source>
        <dbReference type="EMBL" id="SER70960.1"/>
    </source>
</evidence>
<keyword evidence="5 8" id="KW-1133">Transmembrane helix</keyword>
<dbReference type="GO" id="GO:0015031">
    <property type="term" value="P:protein transport"/>
    <property type="evidence" value="ECO:0007669"/>
    <property type="project" value="UniProtKB-KW"/>
</dbReference>
<dbReference type="Proteomes" id="UP000186599">
    <property type="component" value="Unassembled WGS sequence"/>
</dbReference>
<dbReference type="RefSeq" id="WP_036989666.1">
    <property type="nucleotide sequence ID" value="NZ_FOGN01000001.1"/>
</dbReference>
<comment type="subcellular location">
    <subcellularLocation>
        <location evidence="1">Cell membrane</location>
        <topology evidence="1">Single-pass membrane protein</topology>
    </subcellularLocation>
    <subcellularLocation>
        <location evidence="7">Cell membrane</location>
        <topology evidence="7">Single-pass type II membrane protein</topology>
    </subcellularLocation>
</comment>
<gene>
    <name evidence="11" type="ORF">FA869_10505</name>
    <name evidence="10" type="ORF">SAMN04487855_0263</name>
    <name evidence="9" type="ORF">SAMN05216589_1364</name>
</gene>
<keyword evidence="6 8" id="KW-0472">Membrane</keyword>